<evidence type="ECO:0000256" key="4">
    <source>
        <dbReference type="ARBA" id="ARBA00023186"/>
    </source>
</evidence>
<dbReference type="Gene3D" id="3.90.1280.10">
    <property type="entry name" value="HSP33 redox switch-like"/>
    <property type="match status" value="1"/>
</dbReference>
<dbReference type="CDD" id="cd00498">
    <property type="entry name" value="Hsp33"/>
    <property type="match status" value="1"/>
</dbReference>
<sequence length="301" mass="33148">MNNPTPELPDQVQRFLFDATAVRGELVQLHQSYQEVLNRHDYPAPIERLLGELLAAAALLTATVKLDGTLTLEARGQGQVSLLMAECNTGLKGGDQLRAIARYQQQPEGETLQQLLGGGQLVITLDPYKGQRYQGIVALNQDNLAACLESYFASSEQLPSRLWLMADATAAGGLLLQQLPDDHHNKDADAWERINHLAATLSQDELLHLDQHEILHRLFHEETVRVFDPQPLSFGCTCSRERIADALASLGEADLREMLAEQGNITTQCHFCNTSYTFDSEALPDILKSKADGAPSGTTLH</sequence>
<dbReference type="Pfam" id="PF01430">
    <property type="entry name" value="HSP33"/>
    <property type="match status" value="1"/>
</dbReference>
<dbReference type="GO" id="GO:0042026">
    <property type="term" value="P:protein refolding"/>
    <property type="evidence" value="ECO:0007669"/>
    <property type="project" value="TreeGrafter"/>
</dbReference>
<dbReference type="Gene3D" id="3.55.30.10">
    <property type="entry name" value="Hsp33 domain"/>
    <property type="match status" value="1"/>
</dbReference>
<keyword evidence="2 6" id="KW-0862">Zinc</keyword>
<comment type="subcellular location">
    <subcellularLocation>
        <location evidence="6">Cytoplasm</location>
    </subcellularLocation>
</comment>
<dbReference type="EMBL" id="FPJW01000011">
    <property type="protein sequence ID" value="SFX72042.1"/>
    <property type="molecule type" value="Genomic_DNA"/>
</dbReference>
<dbReference type="PANTHER" id="PTHR30111:SF1">
    <property type="entry name" value="33 KDA CHAPERONIN"/>
    <property type="match status" value="1"/>
</dbReference>
<dbReference type="InterPro" id="IPR016153">
    <property type="entry name" value="Heat_shock_Hsp33_N"/>
</dbReference>
<keyword evidence="1 6" id="KW-0963">Cytoplasm</keyword>
<dbReference type="GO" id="GO:0005737">
    <property type="term" value="C:cytoplasm"/>
    <property type="evidence" value="ECO:0007669"/>
    <property type="project" value="UniProtKB-SubCell"/>
</dbReference>
<evidence type="ECO:0000256" key="2">
    <source>
        <dbReference type="ARBA" id="ARBA00022833"/>
    </source>
</evidence>
<feature type="disulfide bond" description="Redox-active" evidence="6">
    <location>
        <begin position="236"/>
        <end position="238"/>
    </location>
</feature>
<evidence type="ECO:0000256" key="5">
    <source>
        <dbReference type="ARBA" id="ARBA00023284"/>
    </source>
</evidence>
<dbReference type="HAMAP" id="MF_00117">
    <property type="entry name" value="HslO"/>
    <property type="match status" value="1"/>
</dbReference>
<accession>A0A1K1ZCQ1</accession>
<reference evidence="7 8" key="1">
    <citation type="submission" date="2016-11" db="EMBL/GenBank/DDBJ databases">
        <authorList>
            <person name="Jaros S."/>
            <person name="Januszkiewicz K."/>
            <person name="Wedrychowicz H."/>
        </authorList>
    </citation>
    <scope>NUCLEOTIDE SEQUENCE [LARGE SCALE GENOMIC DNA]</scope>
    <source>
        <strain evidence="7 8">DSM 21637</strain>
    </source>
</reference>
<protein>
    <recommendedName>
        <fullName evidence="6">33 kDa chaperonin</fullName>
    </recommendedName>
    <alternativeName>
        <fullName evidence="6">Heat shock protein 33 homolog</fullName>
        <shortName evidence="6">HSP33</shortName>
    </alternativeName>
</protein>
<dbReference type="STRING" id="1122209.SAMN02745752_02619"/>
<dbReference type="InterPro" id="IPR000397">
    <property type="entry name" value="Heat_shock_Hsp33"/>
</dbReference>
<comment type="PTM">
    <text evidence="6">Under oxidizing conditions two disulfide bonds are formed involving the reactive cysteines. Under reducing conditions zinc is bound to the reactive cysteines and the protein is inactive.</text>
</comment>
<organism evidence="7 8">
    <name type="scientific">Marinospirillum alkaliphilum DSM 21637</name>
    <dbReference type="NCBI Taxonomy" id="1122209"/>
    <lineage>
        <taxon>Bacteria</taxon>
        <taxon>Pseudomonadati</taxon>
        <taxon>Pseudomonadota</taxon>
        <taxon>Gammaproteobacteria</taxon>
        <taxon>Oceanospirillales</taxon>
        <taxon>Oceanospirillaceae</taxon>
        <taxon>Marinospirillum</taxon>
    </lineage>
</organism>
<name>A0A1K1ZCQ1_9GAMM</name>
<dbReference type="PANTHER" id="PTHR30111">
    <property type="entry name" value="33 KDA CHAPERONIN"/>
    <property type="match status" value="1"/>
</dbReference>
<evidence type="ECO:0000313" key="8">
    <source>
        <dbReference type="Proteomes" id="UP000182350"/>
    </source>
</evidence>
<keyword evidence="8" id="KW-1185">Reference proteome</keyword>
<gene>
    <name evidence="6" type="primary">hslO</name>
    <name evidence="7" type="ORF">SAMN02745752_02619</name>
</gene>
<proteinExistence type="inferred from homology"/>
<evidence type="ECO:0000256" key="3">
    <source>
        <dbReference type="ARBA" id="ARBA00023157"/>
    </source>
</evidence>
<dbReference type="GO" id="GO:0044183">
    <property type="term" value="F:protein folding chaperone"/>
    <property type="evidence" value="ECO:0007669"/>
    <property type="project" value="TreeGrafter"/>
</dbReference>
<dbReference type="Proteomes" id="UP000182350">
    <property type="component" value="Unassembled WGS sequence"/>
</dbReference>
<keyword evidence="3 6" id="KW-1015">Disulfide bond</keyword>
<dbReference type="GO" id="GO:0051082">
    <property type="term" value="F:unfolded protein binding"/>
    <property type="evidence" value="ECO:0007669"/>
    <property type="project" value="UniProtKB-UniRule"/>
</dbReference>
<dbReference type="SUPFAM" id="SSF118352">
    <property type="entry name" value="HSP33 redox switch-like"/>
    <property type="match status" value="1"/>
</dbReference>
<evidence type="ECO:0000256" key="6">
    <source>
        <dbReference type="HAMAP-Rule" id="MF_00117"/>
    </source>
</evidence>
<dbReference type="PIRSF" id="PIRSF005261">
    <property type="entry name" value="Heat_shock_Hsp33"/>
    <property type="match status" value="1"/>
</dbReference>
<dbReference type="Gene3D" id="1.10.287.480">
    <property type="entry name" value="helix hairpin bin"/>
    <property type="match status" value="1"/>
</dbReference>
<evidence type="ECO:0000313" key="7">
    <source>
        <dbReference type="EMBL" id="SFX72042.1"/>
    </source>
</evidence>
<keyword evidence="5 6" id="KW-0676">Redox-active center</keyword>
<evidence type="ECO:0000256" key="1">
    <source>
        <dbReference type="ARBA" id="ARBA00022490"/>
    </source>
</evidence>
<dbReference type="SUPFAM" id="SSF64397">
    <property type="entry name" value="Hsp33 domain"/>
    <property type="match status" value="1"/>
</dbReference>
<comment type="function">
    <text evidence="6">Redox regulated molecular chaperone. Protects both thermally unfolding and oxidatively damaged proteins from irreversible aggregation. Plays an important role in the bacterial defense system toward oxidative stress.</text>
</comment>
<dbReference type="AlphaFoldDB" id="A0A1K1ZCQ1"/>
<dbReference type="InterPro" id="IPR023212">
    <property type="entry name" value="Hsp33_helix_hairpin_bin_dom_sf"/>
</dbReference>
<dbReference type="InterPro" id="IPR016154">
    <property type="entry name" value="Heat_shock_Hsp33_C"/>
</dbReference>
<feature type="disulfide bond" description="Redox-active" evidence="6">
    <location>
        <begin position="269"/>
        <end position="272"/>
    </location>
</feature>
<dbReference type="NCBIfam" id="NF001033">
    <property type="entry name" value="PRK00114.1"/>
    <property type="match status" value="1"/>
</dbReference>
<keyword evidence="4 6" id="KW-0143">Chaperone</keyword>
<comment type="similarity">
    <text evidence="6">Belongs to the HSP33 family.</text>
</comment>